<gene>
    <name evidence="1" type="ORF">THAOC_29361</name>
</gene>
<organism evidence="1 2">
    <name type="scientific">Thalassiosira oceanica</name>
    <name type="common">Marine diatom</name>
    <dbReference type="NCBI Taxonomy" id="159749"/>
    <lineage>
        <taxon>Eukaryota</taxon>
        <taxon>Sar</taxon>
        <taxon>Stramenopiles</taxon>
        <taxon>Ochrophyta</taxon>
        <taxon>Bacillariophyta</taxon>
        <taxon>Coscinodiscophyceae</taxon>
        <taxon>Thalassiosirophycidae</taxon>
        <taxon>Thalassiosirales</taxon>
        <taxon>Thalassiosiraceae</taxon>
        <taxon>Thalassiosira</taxon>
    </lineage>
</organism>
<protein>
    <submittedName>
        <fullName evidence="1">Uncharacterized protein</fullName>
    </submittedName>
</protein>
<accession>K0RCK2</accession>
<evidence type="ECO:0000313" key="2">
    <source>
        <dbReference type="Proteomes" id="UP000266841"/>
    </source>
</evidence>
<dbReference type="Proteomes" id="UP000266841">
    <property type="component" value="Unassembled WGS sequence"/>
</dbReference>
<comment type="caution">
    <text evidence="1">The sequence shown here is derived from an EMBL/GenBank/DDBJ whole genome shotgun (WGS) entry which is preliminary data.</text>
</comment>
<reference evidence="1 2" key="1">
    <citation type="journal article" date="2012" name="Genome Biol.">
        <title>Genome and low-iron response of an oceanic diatom adapted to chronic iron limitation.</title>
        <authorList>
            <person name="Lommer M."/>
            <person name="Specht M."/>
            <person name="Roy A.S."/>
            <person name="Kraemer L."/>
            <person name="Andreson R."/>
            <person name="Gutowska M.A."/>
            <person name="Wolf J."/>
            <person name="Bergner S.V."/>
            <person name="Schilhabel M.B."/>
            <person name="Klostermeier U.C."/>
            <person name="Beiko R.G."/>
            <person name="Rosenstiel P."/>
            <person name="Hippler M."/>
            <person name="Laroche J."/>
        </authorList>
    </citation>
    <scope>NUCLEOTIDE SEQUENCE [LARGE SCALE GENOMIC DNA]</scope>
    <source>
        <strain evidence="1 2">CCMP1005</strain>
    </source>
</reference>
<dbReference type="EMBL" id="AGNL01041589">
    <property type="protein sequence ID" value="EJK51463.1"/>
    <property type="molecule type" value="Genomic_DNA"/>
</dbReference>
<name>K0RCK2_THAOC</name>
<dbReference type="AlphaFoldDB" id="K0RCK2"/>
<evidence type="ECO:0000313" key="1">
    <source>
        <dbReference type="EMBL" id="EJK51463.1"/>
    </source>
</evidence>
<sequence>MASEQAATPACFKRQYQAVPQVISLSKYSNCLYNLDADGLGDDIQIVEFNESGVTDWNVDVNGIHSKTKFEYYKSVPQFKKTIFGLMAILVLTAWATSETPILPREPGRQIPPPLGLRLPIL</sequence>
<keyword evidence="2" id="KW-1185">Reference proteome</keyword>
<proteinExistence type="predicted"/>